<sequence>MAICTSHCTALPYDSCSPPPRCPLPLFAASLLWMSTLRFPNQEIRPASRTAAPTGPPSLACALYLYVSRKHLNGRPEDGGDPASCLPSRPPCIRALFACSEGQYFHSGPVQLGQQGRLDSETCHSLPAARYLENMQLGSGDPTPSKSLQSANTDEHGYGWPSQEMPALNSVRAPTPAPILLRLLCRRVP</sequence>
<dbReference type="EnsemblFungi" id="MAPG_05491T0">
    <property type="protein sequence ID" value="MAPG_05491T0"/>
    <property type="gene ID" value="MAPG_05491"/>
</dbReference>
<dbReference type="Proteomes" id="UP000011715">
    <property type="component" value="Unassembled WGS sequence"/>
</dbReference>
<dbReference type="EMBL" id="GL876969">
    <property type="protein sequence ID" value="KLU86479.1"/>
    <property type="molecule type" value="Genomic_DNA"/>
</dbReference>
<feature type="region of interest" description="Disordered" evidence="1">
    <location>
        <begin position="135"/>
        <end position="159"/>
    </location>
</feature>
<accession>A0A0C4DZI9</accession>
<feature type="compositionally biased region" description="Polar residues" evidence="1">
    <location>
        <begin position="142"/>
        <end position="152"/>
    </location>
</feature>
<evidence type="ECO:0000313" key="2">
    <source>
        <dbReference type="EMBL" id="KLU86479.1"/>
    </source>
</evidence>
<organism evidence="3 4">
    <name type="scientific">Magnaporthiopsis poae (strain ATCC 64411 / 73-15)</name>
    <name type="common">Kentucky bluegrass fungus</name>
    <name type="synonym">Magnaporthe poae</name>
    <dbReference type="NCBI Taxonomy" id="644358"/>
    <lineage>
        <taxon>Eukaryota</taxon>
        <taxon>Fungi</taxon>
        <taxon>Dikarya</taxon>
        <taxon>Ascomycota</taxon>
        <taxon>Pezizomycotina</taxon>
        <taxon>Sordariomycetes</taxon>
        <taxon>Sordariomycetidae</taxon>
        <taxon>Magnaporthales</taxon>
        <taxon>Magnaporthaceae</taxon>
        <taxon>Magnaporthiopsis</taxon>
    </lineage>
</organism>
<keyword evidence="4" id="KW-1185">Reference proteome</keyword>
<dbReference type="AlphaFoldDB" id="A0A0C4DZI9"/>
<dbReference type="EMBL" id="ADBL01001307">
    <property type="status" value="NOT_ANNOTATED_CDS"/>
    <property type="molecule type" value="Genomic_DNA"/>
</dbReference>
<dbReference type="VEuPathDB" id="FungiDB:MAPG_05491"/>
<reference evidence="3" key="5">
    <citation type="submission" date="2015-06" db="UniProtKB">
        <authorList>
            <consortium name="EnsemblFungi"/>
        </authorList>
    </citation>
    <scope>IDENTIFICATION</scope>
    <source>
        <strain evidence="3">ATCC 64411</strain>
    </source>
</reference>
<evidence type="ECO:0000313" key="3">
    <source>
        <dbReference type="EnsemblFungi" id="MAPG_05491T0"/>
    </source>
</evidence>
<evidence type="ECO:0000256" key="1">
    <source>
        <dbReference type="SAM" id="MobiDB-lite"/>
    </source>
</evidence>
<name>A0A0C4DZI9_MAGP6</name>
<evidence type="ECO:0000313" key="4">
    <source>
        <dbReference type="Proteomes" id="UP000011715"/>
    </source>
</evidence>
<protein>
    <submittedName>
        <fullName evidence="2 3">Uncharacterized protein</fullName>
    </submittedName>
</protein>
<reference evidence="3" key="4">
    <citation type="journal article" date="2015" name="G3 (Bethesda)">
        <title>Genome sequences of three phytopathogenic species of the Magnaporthaceae family of fungi.</title>
        <authorList>
            <person name="Okagaki L.H."/>
            <person name="Nunes C.C."/>
            <person name="Sailsbery J."/>
            <person name="Clay B."/>
            <person name="Brown D."/>
            <person name="John T."/>
            <person name="Oh Y."/>
            <person name="Young N."/>
            <person name="Fitzgerald M."/>
            <person name="Haas B.J."/>
            <person name="Zeng Q."/>
            <person name="Young S."/>
            <person name="Adiconis X."/>
            <person name="Fan L."/>
            <person name="Levin J.Z."/>
            <person name="Mitchell T.K."/>
            <person name="Okubara P.A."/>
            <person name="Farman M.L."/>
            <person name="Kohn L.M."/>
            <person name="Birren B."/>
            <person name="Ma L.-J."/>
            <person name="Dean R.A."/>
        </authorList>
    </citation>
    <scope>NUCLEOTIDE SEQUENCE</scope>
    <source>
        <strain evidence="3">ATCC 64411 / 73-15</strain>
    </source>
</reference>
<reference evidence="4" key="2">
    <citation type="submission" date="2010-05" db="EMBL/GenBank/DDBJ databases">
        <title>The genome sequence of Magnaporthe poae strain ATCC 64411.</title>
        <authorList>
            <person name="Ma L.-J."/>
            <person name="Dead R."/>
            <person name="Young S."/>
            <person name="Zeng Q."/>
            <person name="Koehrsen M."/>
            <person name="Alvarado L."/>
            <person name="Berlin A."/>
            <person name="Chapman S.B."/>
            <person name="Chen Z."/>
            <person name="Freedman E."/>
            <person name="Gellesch M."/>
            <person name="Goldberg J."/>
            <person name="Griggs A."/>
            <person name="Gujja S."/>
            <person name="Heilman E.R."/>
            <person name="Heiman D."/>
            <person name="Hepburn T."/>
            <person name="Howarth C."/>
            <person name="Jen D."/>
            <person name="Larson L."/>
            <person name="Mehta T."/>
            <person name="Neiman D."/>
            <person name="Pearson M."/>
            <person name="Roberts A."/>
            <person name="Saif S."/>
            <person name="Shea T."/>
            <person name="Shenoy N."/>
            <person name="Sisk P."/>
            <person name="Stolte C."/>
            <person name="Sykes S."/>
            <person name="Walk T."/>
            <person name="White J."/>
            <person name="Yandava C."/>
            <person name="Haas B."/>
            <person name="Nusbaum C."/>
            <person name="Birren B."/>
        </authorList>
    </citation>
    <scope>NUCLEOTIDE SEQUENCE [LARGE SCALE GENOMIC DNA]</scope>
    <source>
        <strain evidence="4">ATCC 64411 / 73-15</strain>
    </source>
</reference>
<reference evidence="2" key="3">
    <citation type="submission" date="2011-03" db="EMBL/GenBank/DDBJ databases">
        <title>Annotation of Magnaporthe poae ATCC 64411.</title>
        <authorList>
            <person name="Ma L.-J."/>
            <person name="Dead R."/>
            <person name="Young S.K."/>
            <person name="Zeng Q."/>
            <person name="Gargeya S."/>
            <person name="Fitzgerald M."/>
            <person name="Haas B."/>
            <person name="Abouelleil A."/>
            <person name="Alvarado L."/>
            <person name="Arachchi H.M."/>
            <person name="Berlin A."/>
            <person name="Brown A."/>
            <person name="Chapman S.B."/>
            <person name="Chen Z."/>
            <person name="Dunbar C."/>
            <person name="Freedman E."/>
            <person name="Gearin G."/>
            <person name="Gellesch M."/>
            <person name="Goldberg J."/>
            <person name="Griggs A."/>
            <person name="Gujja S."/>
            <person name="Heiman D."/>
            <person name="Howarth C."/>
            <person name="Larson L."/>
            <person name="Lui A."/>
            <person name="MacDonald P.J.P."/>
            <person name="Mehta T."/>
            <person name="Montmayeur A."/>
            <person name="Murphy C."/>
            <person name="Neiman D."/>
            <person name="Pearson M."/>
            <person name="Priest M."/>
            <person name="Roberts A."/>
            <person name="Saif S."/>
            <person name="Shea T."/>
            <person name="Shenoy N."/>
            <person name="Sisk P."/>
            <person name="Stolte C."/>
            <person name="Sykes S."/>
            <person name="Yandava C."/>
            <person name="Wortman J."/>
            <person name="Nusbaum C."/>
            <person name="Birren B."/>
        </authorList>
    </citation>
    <scope>NUCLEOTIDE SEQUENCE</scope>
    <source>
        <strain evidence="2">ATCC 64411</strain>
    </source>
</reference>
<gene>
    <name evidence="2" type="ORF">MAPG_05491</name>
</gene>
<proteinExistence type="predicted"/>
<reference evidence="2" key="1">
    <citation type="submission" date="2010-05" db="EMBL/GenBank/DDBJ databases">
        <title>The Genome Sequence of Magnaporthe poae strain ATCC 64411.</title>
        <authorList>
            <consortium name="The Broad Institute Genome Sequencing Platform"/>
            <consortium name="Broad Institute Genome Sequencing Center for Infectious Disease"/>
            <person name="Ma L.-J."/>
            <person name="Dead R."/>
            <person name="Young S."/>
            <person name="Zeng Q."/>
            <person name="Koehrsen M."/>
            <person name="Alvarado L."/>
            <person name="Berlin A."/>
            <person name="Chapman S.B."/>
            <person name="Chen Z."/>
            <person name="Freedman E."/>
            <person name="Gellesch M."/>
            <person name="Goldberg J."/>
            <person name="Griggs A."/>
            <person name="Gujja S."/>
            <person name="Heilman E.R."/>
            <person name="Heiman D."/>
            <person name="Hepburn T."/>
            <person name="Howarth C."/>
            <person name="Jen D."/>
            <person name="Larson L."/>
            <person name="Mehta T."/>
            <person name="Neiman D."/>
            <person name="Pearson M."/>
            <person name="Roberts A."/>
            <person name="Saif S."/>
            <person name="Shea T."/>
            <person name="Shenoy N."/>
            <person name="Sisk P."/>
            <person name="Stolte C."/>
            <person name="Sykes S."/>
            <person name="Walk T."/>
            <person name="White J."/>
            <person name="Yandava C."/>
            <person name="Haas B."/>
            <person name="Nusbaum C."/>
            <person name="Birren B."/>
        </authorList>
    </citation>
    <scope>NUCLEOTIDE SEQUENCE</scope>
    <source>
        <strain evidence="2">ATCC 64411</strain>
    </source>
</reference>